<dbReference type="RefSeq" id="WP_217172193.1">
    <property type="nucleotide sequence ID" value="NZ_JAFMOW010000053.1"/>
</dbReference>
<protein>
    <submittedName>
        <fullName evidence="2">Uncharacterized protein</fullName>
    </submittedName>
</protein>
<evidence type="ECO:0000256" key="1">
    <source>
        <dbReference type="SAM" id="SignalP"/>
    </source>
</evidence>
<proteinExistence type="predicted"/>
<dbReference type="EMBL" id="JAFMOW010000053">
    <property type="protein sequence ID" value="MBU9854566.1"/>
    <property type="molecule type" value="Genomic_DNA"/>
</dbReference>
<keyword evidence="1" id="KW-0732">Signal</keyword>
<feature type="signal peptide" evidence="1">
    <location>
        <begin position="1"/>
        <end position="22"/>
    </location>
</feature>
<keyword evidence="3" id="KW-1185">Reference proteome</keyword>
<name>A0ABS6LR97_9GAMM</name>
<evidence type="ECO:0000313" key="2">
    <source>
        <dbReference type="EMBL" id="MBU9854566.1"/>
    </source>
</evidence>
<dbReference type="Proteomes" id="UP000734343">
    <property type="component" value="Unassembled WGS sequence"/>
</dbReference>
<feature type="chain" id="PRO_5045246498" evidence="1">
    <location>
        <begin position="23"/>
        <end position="163"/>
    </location>
</feature>
<evidence type="ECO:0000313" key="3">
    <source>
        <dbReference type="Proteomes" id="UP000734343"/>
    </source>
</evidence>
<comment type="caution">
    <text evidence="2">The sequence shown here is derived from an EMBL/GenBank/DDBJ whole genome shotgun (WGS) entry which is preliminary data.</text>
</comment>
<gene>
    <name evidence="2" type="ORF">J1778_04615</name>
</gene>
<sequence length="163" mass="17778">MNKLRLLALLLPLATLPICAHAVSKALIADIQNGNAQTLQQLPTTIKRITSSLNDEQSAELSEAIGFALLKNPVPTLRATDAMDKDDDLLVQRFGTGAACALPVDMNYTRNSTLLYYKLASESLIRAGAPALECLSIMQESMEEVKSEDDRGNMKWGVKIFTP</sequence>
<accession>A0ABS6LR97</accession>
<reference evidence="2 3" key="1">
    <citation type="submission" date="2021-03" db="EMBL/GenBank/DDBJ databases">
        <title>Five novel Rahnella species.</title>
        <authorList>
            <person name="Brady C."/>
            <person name="Asselin J."/>
            <person name="Beer S."/>
            <person name="Bruberg M.B."/>
            <person name="Crampton B."/>
            <person name="Venter S."/>
            <person name="Arnold D."/>
            <person name="Denman S."/>
        </authorList>
    </citation>
    <scope>NUCLEOTIDE SEQUENCE [LARGE SCALE GENOMIC DNA]</scope>
    <source>
        <strain evidence="2 3">H11b</strain>
    </source>
</reference>
<organism evidence="2 3">
    <name type="scientific">Rahnella bonaserana</name>
    <dbReference type="NCBI Taxonomy" id="2816248"/>
    <lineage>
        <taxon>Bacteria</taxon>
        <taxon>Pseudomonadati</taxon>
        <taxon>Pseudomonadota</taxon>
        <taxon>Gammaproteobacteria</taxon>
        <taxon>Enterobacterales</taxon>
        <taxon>Yersiniaceae</taxon>
        <taxon>Rahnella</taxon>
    </lineage>
</organism>